<keyword evidence="2" id="KW-1133">Transmembrane helix</keyword>
<feature type="transmembrane region" description="Helical" evidence="2">
    <location>
        <begin position="78"/>
        <end position="104"/>
    </location>
</feature>
<dbReference type="EMBL" id="BT038374">
    <property type="protein sequence ID" value="ACF83379.1"/>
    <property type="molecule type" value="mRNA"/>
</dbReference>
<dbReference type="AlphaFoldDB" id="B4FMN6"/>
<evidence type="ECO:0000313" key="3">
    <source>
        <dbReference type="EMBL" id="ACF83379.1"/>
    </source>
</evidence>
<feature type="transmembrane region" description="Helical" evidence="2">
    <location>
        <begin position="124"/>
        <end position="149"/>
    </location>
</feature>
<feature type="compositionally biased region" description="Low complexity" evidence="1">
    <location>
        <begin position="209"/>
        <end position="226"/>
    </location>
</feature>
<dbReference type="ExpressionAtlas" id="B4FMN6">
    <property type="expression patterns" value="baseline and differential"/>
</dbReference>
<name>B4FMN6_MAIZE</name>
<evidence type="ECO:0000256" key="1">
    <source>
        <dbReference type="SAM" id="MobiDB-lite"/>
    </source>
</evidence>
<organism evidence="3">
    <name type="scientific">Zea mays</name>
    <name type="common">Maize</name>
    <dbReference type="NCBI Taxonomy" id="4577"/>
    <lineage>
        <taxon>Eukaryota</taxon>
        <taxon>Viridiplantae</taxon>
        <taxon>Streptophyta</taxon>
        <taxon>Embryophyta</taxon>
        <taxon>Tracheophyta</taxon>
        <taxon>Spermatophyta</taxon>
        <taxon>Magnoliopsida</taxon>
        <taxon>Liliopsida</taxon>
        <taxon>Poales</taxon>
        <taxon>Poaceae</taxon>
        <taxon>PACMAD clade</taxon>
        <taxon>Panicoideae</taxon>
        <taxon>Andropogonodae</taxon>
        <taxon>Andropogoneae</taxon>
        <taxon>Tripsacinae</taxon>
        <taxon>Zea</taxon>
    </lineage>
</organism>
<protein>
    <submittedName>
        <fullName evidence="3">Uncharacterized protein</fullName>
    </submittedName>
</protein>
<evidence type="ECO:0000256" key="2">
    <source>
        <dbReference type="SAM" id="Phobius"/>
    </source>
</evidence>
<sequence>MADALCNGVVASPCGRDVAGRARGAARAALAESLQVAGHASKTSFSAGRMSVKDSKPRPLSRSLEAAAPGQVGFGSPLQLFVCLSCCLLLGIFLVFAHAVPVFLFHLQDSPIFFRFSSRRENNLALTIFSLSLSLLFAQPLNLFLLAAADEPVVPQSHAVVEEGAAPQHARGRVRAGPGRLAAQRRRQARGRRLLLPRLRRLPRPPPQGTFFTSDSDSTCTTPPSDDSGRFSSLMLC</sequence>
<accession>B4FMN6</accession>
<feature type="region of interest" description="Disordered" evidence="1">
    <location>
        <begin position="203"/>
        <end position="237"/>
    </location>
</feature>
<keyword evidence="2" id="KW-0812">Transmembrane</keyword>
<keyword evidence="2" id="KW-0472">Membrane</keyword>
<proteinExistence type="evidence at transcript level"/>
<reference evidence="3" key="1">
    <citation type="journal article" date="2009" name="PLoS Genet.">
        <title>Sequencing, mapping, and analysis of 27,455 maize full-length cDNAs.</title>
        <authorList>
            <person name="Soderlund C."/>
            <person name="Descour A."/>
            <person name="Kudrna D."/>
            <person name="Bomhoff M."/>
            <person name="Boyd L."/>
            <person name="Currie J."/>
            <person name="Angelova A."/>
            <person name="Collura K."/>
            <person name="Wissotski M."/>
            <person name="Ashley E."/>
            <person name="Morrow D."/>
            <person name="Fernandes J."/>
            <person name="Walbot V."/>
            <person name="Yu Y."/>
        </authorList>
    </citation>
    <scope>NUCLEOTIDE SEQUENCE</scope>
    <source>
        <strain evidence="3">B73</strain>
    </source>
</reference>